<dbReference type="EMBL" id="JYDW01001324">
    <property type="protein sequence ID" value="KRZ47132.1"/>
    <property type="molecule type" value="Genomic_DNA"/>
</dbReference>
<feature type="compositionally biased region" description="Polar residues" evidence="1">
    <location>
        <begin position="95"/>
        <end position="105"/>
    </location>
</feature>
<feature type="non-terminal residue" evidence="2">
    <location>
        <position position="118"/>
    </location>
</feature>
<evidence type="ECO:0000313" key="2">
    <source>
        <dbReference type="EMBL" id="KRZ47132.1"/>
    </source>
</evidence>
<accession>A0A0V1KJJ7</accession>
<proteinExistence type="predicted"/>
<sequence length="118" mass="12850">LFEPNAGLFRKLSVLAARSKSTVKEGQLVVKILNPNGTPIALFKGTALGDLIPFKTVDMAAAKVMVSINNTNRQERQKQIASNIRIITDTRRSTMRSVDGTSASDHSLGRRPQPNAPH</sequence>
<feature type="region of interest" description="Disordered" evidence="1">
    <location>
        <begin position="91"/>
        <end position="118"/>
    </location>
</feature>
<reference evidence="2 3" key="1">
    <citation type="submission" date="2015-05" db="EMBL/GenBank/DDBJ databases">
        <title>Evolution of Trichinella species and genotypes.</title>
        <authorList>
            <person name="Korhonen P.K."/>
            <person name="Edoardo P."/>
            <person name="Giuseppe L.R."/>
            <person name="Gasser R.B."/>
        </authorList>
    </citation>
    <scope>NUCLEOTIDE SEQUENCE [LARGE SCALE GENOMIC DNA]</scope>
    <source>
        <strain evidence="2">ISS10</strain>
    </source>
</reference>
<keyword evidence="3" id="KW-1185">Reference proteome</keyword>
<protein>
    <submittedName>
        <fullName evidence="2">Uncharacterized protein</fullName>
    </submittedName>
</protein>
<evidence type="ECO:0000313" key="3">
    <source>
        <dbReference type="Proteomes" id="UP000054721"/>
    </source>
</evidence>
<comment type="caution">
    <text evidence="2">The sequence shown here is derived from an EMBL/GenBank/DDBJ whole genome shotgun (WGS) entry which is preliminary data.</text>
</comment>
<evidence type="ECO:0000256" key="1">
    <source>
        <dbReference type="SAM" id="MobiDB-lite"/>
    </source>
</evidence>
<dbReference type="AlphaFoldDB" id="A0A0V1KJJ7"/>
<gene>
    <name evidence="2" type="ORF">T02_2248</name>
</gene>
<name>A0A0V1KJJ7_9BILA</name>
<feature type="non-terminal residue" evidence="2">
    <location>
        <position position="1"/>
    </location>
</feature>
<organism evidence="2 3">
    <name type="scientific">Trichinella nativa</name>
    <dbReference type="NCBI Taxonomy" id="6335"/>
    <lineage>
        <taxon>Eukaryota</taxon>
        <taxon>Metazoa</taxon>
        <taxon>Ecdysozoa</taxon>
        <taxon>Nematoda</taxon>
        <taxon>Enoplea</taxon>
        <taxon>Dorylaimia</taxon>
        <taxon>Trichinellida</taxon>
        <taxon>Trichinellidae</taxon>
        <taxon>Trichinella</taxon>
    </lineage>
</organism>
<dbReference type="Proteomes" id="UP000054721">
    <property type="component" value="Unassembled WGS sequence"/>
</dbReference>